<dbReference type="CDD" id="cd04301">
    <property type="entry name" value="NAT_SF"/>
    <property type="match status" value="1"/>
</dbReference>
<accession>A0AA95SDG8</accession>
<protein>
    <submittedName>
        <fullName evidence="2">GNAT family N-acetyltransferase</fullName>
    </submittedName>
</protein>
<dbReference type="KEGG" id="nnv:QNH39_10780"/>
<reference evidence="2" key="1">
    <citation type="submission" date="2023-05" db="EMBL/GenBank/DDBJ databases">
        <title>Comparative genomics of Bacillaceae isolates and their secondary metabolite potential.</title>
        <authorList>
            <person name="Song L."/>
            <person name="Nielsen L.J."/>
            <person name="Mohite O."/>
            <person name="Xu X."/>
            <person name="Weber T."/>
            <person name="Kovacs A.T."/>
        </authorList>
    </citation>
    <scope>NUCLEOTIDE SEQUENCE</scope>
    <source>
        <strain evidence="2">XLM17</strain>
    </source>
</reference>
<gene>
    <name evidence="2" type="ORF">QNH39_10780</name>
</gene>
<dbReference type="InterPro" id="IPR016181">
    <property type="entry name" value="Acyl_CoA_acyltransferase"/>
</dbReference>
<name>A0AA95SDG8_9BACI</name>
<sequence>MEELMESKETFYGYFEGDELAGAISYTIDDRELTICRMVVHPKHFRKGIAQALLTFIEKEHPDLLVFKVSTGKNNTPAKNLYLRNGFKLVLDMEVVPGLLISNFEKRGE</sequence>
<dbReference type="GO" id="GO:0016747">
    <property type="term" value="F:acyltransferase activity, transferring groups other than amino-acyl groups"/>
    <property type="evidence" value="ECO:0007669"/>
    <property type="project" value="InterPro"/>
</dbReference>
<evidence type="ECO:0000313" key="3">
    <source>
        <dbReference type="Proteomes" id="UP001178288"/>
    </source>
</evidence>
<dbReference type="Proteomes" id="UP001178288">
    <property type="component" value="Chromosome"/>
</dbReference>
<organism evidence="2 3">
    <name type="scientific">Neobacillus novalis</name>
    <dbReference type="NCBI Taxonomy" id="220687"/>
    <lineage>
        <taxon>Bacteria</taxon>
        <taxon>Bacillati</taxon>
        <taxon>Bacillota</taxon>
        <taxon>Bacilli</taxon>
        <taxon>Bacillales</taxon>
        <taxon>Bacillaceae</taxon>
        <taxon>Neobacillus</taxon>
    </lineage>
</organism>
<dbReference type="AlphaFoldDB" id="A0AA95SDG8"/>
<dbReference type="InterPro" id="IPR000182">
    <property type="entry name" value="GNAT_dom"/>
</dbReference>
<dbReference type="EMBL" id="CP126114">
    <property type="protein sequence ID" value="WHY89007.1"/>
    <property type="molecule type" value="Genomic_DNA"/>
</dbReference>
<proteinExistence type="predicted"/>
<dbReference type="SUPFAM" id="SSF55729">
    <property type="entry name" value="Acyl-CoA N-acyltransferases (Nat)"/>
    <property type="match status" value="1"/>
</dbReference>
<dbReference type="Pfam" id="PF00583">
    <property type="entry name" value="Acetyltransf_1"/>
    <property type="match status" value="1"/>
</dbReference>
<evidence type="ECO:0000313" key="2">
    <source>
        <dbReference type="EMBL" id="WHY89007.1"/>
    </source>
</evidence>
<keyword evidence="3" id="KW-1185">Reference proteome</keyword>
<dbReference type="PROSITE" id="PS51186">
    <property type="entry name" value="GNAT"/>
    <property type="match status" value="1"/>
</dbReference>
<dbReference type="Gene3D" id="3.40.630.30">
    <property type="match status" value="1"/>
</dbReference>
<evidence type="ECO:0000259" key="1">
    <source>
        <dbReference type="PROSITE" id="PS51186"/>
    </source>
</evidence>
<feature type="domain" description="N-acetyltransferase" evidence="1">
    <location>
        <begin position="1"/>
        <end position="105"/>
    </location>
</feature>